<keyword evidence="3" id="KW-0479">Metal-binding</keyword>
<evidence type="ECO:0000256" key="2">
    <source>
        <dbReference type="ARBA" id="ARBA00012483"/>
    </source>
</evidence>
<dbReference type="EMBL" id="BSYR01000003">
    <property type="protein sequence ID" value="GMI64098.1"/>
    <property type="molecule type" value="Genomic_DNA"/>
</dbReference>
<protein>
    <recommendedName>
        <fullName evidence="2">RING-type E3 ubiquitin transferase</fullName>
        <ecNumber evidence="2">2.3.2.27</ecNumber>
    </recommendedName>
</protein>
<dbReference type="GO" id="GO:0016567">
    <property type="term" value="P:protein ubiquitination"/>
    <property type="evidence" value="ECO:0007669"/>
    <property type="project" value="TreeGrafter"/>
</dbReference>
<feature type="domain" description="RING-type" evidence="7">
    <location>
        <begin position="101"/>
        <end position="142"/>
    </location>
</feature>
<evidence type="ECO:0000256" key="4">
    <source>
        <dbReference type="ARBA" id="ARBA00022771"/>
    </source>
</evidence>
<accession>A0A9W7LGG7</accession>
<evidence type="ECO:0000256" key="6">
    <source>
        <dbReference type="PROSITE-ProRule" id="PRU00175"/>
    </source>
</evidence>
<reference evidence="8" key="1">
    <citation type="submission" date="2023-05" db="EMBL/GenBank/DDBJ databases">
        <title>Genome and transcriptome analyses reveal genes involved in the formation of fine ridges on petal epidermal cells in Hibiscus trionum.</title>
        <authorList>
            <person name="Koshimizu S."/>
            <person name="Masuda S."/>
            <person name="Ishii T."/>
            <person name="Shirasu K."/>
            <person name="Hoshino A."/>
            <person name="Arita M."/>
        </authorList>
    </citation>
    <scope>NUCLEOTIDE SEQUENCE</scope>
    <source>
        <strain evidence="8">Hamamatsu line</strain>
    </source>
</reference>
<dbReference type="PANTHER" id="PTHR15710">
    <property type="entry name" value="E3 UBIQUITIN-PROTEIN LIGASE PRAJA"/>
    <property type="match status" value="1"/>
</dbReference>
<dbReference type="Pfam" id="PF13639">
    <property type="entry name" value="zf-RING_2"/>
    <property type="match status" value="1"/>
</dbReference>
<evidence type="ECO:0000313" key="9">
    <source>
        <dbReference type="Proteomes" id="UP001165190"/>
    </source>
</evidence>
<dbReference type="GO" id="GO:0005737">
    <property type="term" value="C:cytoplasm"/>
    <property type="evidence" value="ECO:0007669"/>
    <property type="project" value="TreeGrafter"/>
</dbReference>
<dbReference type="Proteomes" id="UP001165190">
    <property type="component" value="Unassembled WGS sequence"/>
</dbReference>
<dbReference type="AlphaFoldDB" id="A0A9W7LGG7"/>
<name>A0A9W7LGG7_HIBTR</name>
<proteinExistence type="predicted"/>
<evidence type="ECO:0000256" key="3">
    <source>
        <dbReference type="ARBA" id="ARBA00022723"/>
    </source>
</evidence>
<comment type="catalytic activity">
    <reaction evidence="1">
        <text>S-ubiquitinyl-[E2 ubiquitin-conjugating enzyme]-L-cysteine + [acceptor protein]-L-lysine = [E2 ubiquitin-conjugating enzyme]-L-cysteine + N(6)-ubiquitinyl-[acceptor protein]-L-lysine.</text>
        <dbReference type="EC" id="2.3.2.27"/>
    </reaction>
</comment>
<keyword evidence="4 6" id="KW-0863">Zinc-finger</keyword>
<dbReference type="GO" id="GO:0008270">
    <property type="term" value="F:zinc ion binding"/>
    <property type="evidence" value="ECO:0007669"/>
    <property type="project" value="UniProtKB-KW"/>
</dbReference>
<evidence type="ECO:0000313" key="8">
    <source>
        <dbReference type="EMBL" id="GMI64098.1"/>
    </source>
</evidence>
<dbReference type="InterPro" id="IPR001841">
    <property type="entry name" value="Znf_RING"/>
</dbReference>
<dbReference type="EC" id="2.3.2.27" evidence="2"/>
<evidence type="ECO:0000259" key="7">
    <source>
        <dbReference type="PROSITE" id="PS50089"/>
    </source>
</evidence>
<evidence type="ECO:0000256" key="1">
    <source>
        <dbReference type="ARBA" id="ARBA00000900"/>
    </source>
</evidence>
<evidence type="ECO:0000256" key="5">
    <source>
        <dbReference type="ARBA" id="ARBA00022833"/>
    </source>
</evidence>
<dbReference type="SMART" id="SM00184">
    <property type="entry name" value="RING"/>
    <property type="match status" value="1"/>
</dbReference>
<gene>
    <name evidence="8" type="ORF">HRI_000079100</name>
</gene>
<dbReference type="SUPFAM" id="SSF57850">
    <property type="entry name" value="RING/U-box"/>
    <property type="match status" value="1"/>
</dbReference>
<sequence length="148" mass="17031">MSSDEYEGVLQDTIQCGIGTVCRMRDQEHYCRALQLHSDLYVEPMAMAMSMSDQESLMTRALSESRREFENNNYGMVGATESSIKKMVKKVKVEDGEKRDCMVCLEELRVGFEASQMPCSHVFHGGCIERWLKHSHYCPICRFKMPTN</sequence>
<dbReference type="InterPro" id="IPR013083">
    <property type="entry name" value="Znf_RING/FYVE/PHD"/>
</dbReference>
<dbReference type="GO" id="GO:0061630">
    <property type="term" value="F:ubiquitin protein ligase activity"/>
    <property type="evidence" value="ECO:0007669"/>
    <property type="project" value="UniProtKB-EC"/>
</dbReference>
<comment type="caution">
    <text evidence="8">The sequence shown here is derived from an EMBL/GenBank/DDBJ whole genome shotgun (WGS) entry which is preliminary data.</text>
</comment>
<keyword evidence="5" id="KW-0862">Zinc</keyword>
<dbReference type="PANTHER" id="PTHR15710:SF59">
    <property type="entry name" value="E3 UBIQUITIN-PROTEIN LIGASE SDIR1-LIKE"/>
    <property type="match status" value="1"/>
</dbReference>
<keyword evidence="9" id="KW-1185">Reference proteome</keyword>
<dbReference type="OrthoDB" id="4348522at2759"/>
<organism evidence="8 9">
    <name type="scientific">Hibiscus trionum</name>
    <name type="common">Flower of an hour</name>
    <dbReference type="NCBI Taxonomy" id="183268"/>
    <lineage>
        <taxon>Eukaryota</taxon>
        <taxon>Viridiplantae</taxon>
        <taxon>Streptophyta</taxon>
        <taxon>Embryophyta</taxon>
        <taxon>Tracheophyta</taxon>
        <taxon>Spermatophyta</taxon>
        <taxon>Magnoliopsida</taxon>
        <taxon>eudicotyledons</taxon>
        <taxon>Gunneridae</taxon>
        <taxon>Pentapetalae</taxon>
        <taxon>rosids</taxon>
        <taxon>malvids</taxon>
        <taxon>Malvales</taxon>
        <taxon>Malvaceae</taxon>
        <taxon>Malvoideae</taxon>
        <taxon>Hibiscus</taxon>
    </lineage>
</organism>
<dbReference type="Gene3D" id="3.30.40.10">
    <property type="entry name" value="Zinc/RING finger domain, C3HC4 (zinc finger)"/>
    <property type="match status" value="1"/>
</dbReference>
<dbReference type="PROSITE" id="PS50089">
    <property type="entry name" value="ZF_RING_2"/>
    <property type="match status" value="1"/>
</dbReference>